<evidence type="ECO:0000313" key="5">
    <source>
        <dbReference type="Proteomes" id="UP000288716"/>
    </source>
</evidence>
<evidence type="ECO:0000256" key="2">
    <source>
        <dbReference type="SAM" id="Phobius"/>
    </source>
</evidence>
<accession>A0A443S1I1</accession>
<dbReference type="InterPro" id="IPR036928">
    <property type="entry name" value="AS_sf"/>
</dbReference>
<keyword evidence="2" id="KW-0812">Transmembrane</keyword>
<gene>
    <name evidence="4" type="ORF">B4U80_07509</name>
</gene>
<dbReference type="PANTHER" id="PTHR43372">
    <property type="entry name" value="FATTY-ACID AMIDE HYDROLASE"/>
    <property type="match status" value="1"/>
</dbReference>
<feature type="transmembrane region" description="Helical" evidence="2">
    <location>
        <begin position="12"/>
        <end position="30"/>
    </location>
</feature>
<protein>
    <submittedName>
        <fullName evidence="4">Fatty-acid amide hydrolase 2-like protein</fullName>
    </submittedName>
</protein>
<dbReference type="Pfam" id="PF01425">
    <property type="entry name" value="Amidase"/>
    <property type="match status" value="1"/>
</dbReference>
<name>A0A443S1I1_9ACAR</name>
<dbReference type="InterPro" id="IPR023631">
    <property type="entry name" value="Amidase_dom"/>
</dbReference>
<keyword evidence="2" id="KW-1133">Transmembrane helix</keyword>
<dbReference type="STRING" id="299467.A0A443S1I1"/>
<feature type="domain" description="Amidase" evidence="3">
    <location>
        <begin position="66"/>
        <end position="287"/>
    </location>
</feature>
<keyword evidence="2" id="KW-0472">Membrane</keyword>
<proteinExistence type="inferred from homology"/>
<dbReference type="GO" id="GO:0012505">
    <property type="term" value="C:endomembrane system"/>
    <property type="evidence" value="ECO:0007669"/>
    <property type="project" value="TreeGrafter"/>
</dbReference>
<comment type="caution">
    <text evidence="4">The sequence shown here is derived from an EMBL/GenBank/DDBJ whole genome shotgun (WGS) entry which is preliminary data.</text>
</comment>
<sequence length="327" mass="35685">METVRKDRNFYIFSAMRIVFSAINNVLSVFGRTQKRKIPKIEDATLMLSAEQLSSKIKSRELKCEDVVRSFIKRIKEVQPLINAVVDSRFSEAIEEAKLIDSKLDHGSNEEQKELLKQPFLGVPFSSKDSISVQGCKCTAGSVYRKDSKADCDATVIATMRNAGAIPLAITNVPEFLLFWNSDNKLHGRTNNPYDLSRIPGGSSGGEAALIASAGSVIGVGSDLGGSLRIPAHCCGVFGHRPTSGLVPIDGMFPDVTELNGYVTFGPLCRYATDLTAMLKVMTNDSPLLKLNETVDMSKLKIYYAESDGGSPLVTPVSHEVKQTMQK</sequence>
<dbReference type="InterPro" id="IPR052739">
    <property type="entry name" value="FAAH2"/>
</dbReference>
<evidence type="ECO:0000259" key="3">
    <source>
        <dbReference type="Pfam" id="PF01425"/>
    </source>
</evidence>
<dbReference type="Gene3D" id="3.90.1300.10">
    <property type="entry name" value="Amidase signature (AS) domain"/>
    <property type="match status" value="1"/>
</dbReference>
<dbReference type="AlphaFoldDB" id="A0A443S1I1"/>
<dbReference type="VEuPathDB" id="VectorBase:LDEU010707"/>
<dbReference type="InterPro" id="IPR020556">
    <property type="entry name" value="Amidase_CS"/>
</dbReference>
<keyword evidence="5" id="KW-1185">Reference proteome</keyword>
<dbReference type="OrthoDB" id="6428749at2759"/>
<organism evidence="4 5">
    <name type="scientific">Leptotrombidium deliense</name>
    <dbReference type="NCBI Taxonomy" id="299467"/>
    <lineage>
        <taxon>Eukaryota</taxon>
        <taxon>Metazoa</taxon>
        <taxon>Ecdysozoa</taxon>
        <taxon>Arthropoda</taxon>
        <taxon>Chelicerata</taxon>
        <taxon>Arachnida</taxon>
        <taxon>Acari</taxon>
        <taxon>Acariformes</taxon>
        <taxon>Trombidiformes</taxon>
        <taxon>Prostigmata</taxon>
        <taxon>Anystina</taxon>
        <taxon>Parasitengona</taxon>
        <taxon>Trombiculoidea</taxon>
        <taxon>Trombiculidae</taxon>
        <taxon>Leptotrombidium</taxon>
    </lineage>
</organism>
<dbReference type="PROSITE" id="PS00571">
    <property type="entry name" value="AMIDASES"/>
    <property type="match status" value="1"/>
</dbReference>
<dbReference type="PANTHER" id="PTHR43372:SF4">
    <property type="entry name" value="FATTY-ACID AMIDE HYDROLASE 2"/>
    <property type="match status" value="1"/>
</dbReference>
<keyword evidence="4" id="KW-0378">Hydrolase</keyword>
<dbReference type="Proteomes" id="UP000288716">
    <property type="component" value="Unassembled WGS sequence"/>
</dbReference>
<evidence type="ECO:0000256" key="1">
    <source>
        <dbReference type="ARBA" id="ARBA00009199"/>
    </source>
</evidence>
<dbReference type="EMBL" id="NCKV01012755">
    <property type="protein sequence ID" value="RWS21333.1"/>
    <property type="molecule type" value="Genomic_DNA"/>
</dbReference>
<dbReference type="SUPFAM" id="SSF75304">
    <property type="entry name" value="Amidase signature (AS) enzymes"/>
    <property type="match status" value="1"/>
</dbReference>
<reference evidence="4 5" key="1">
    <citation type="journal article" date="2018" name="Gigascience">
        <title>Genomes of trombidid mites reveal novel predicted allergens and laterally-transferred genes associated with secondary metabolism.</title>
        <authorList>
            <person name="Dong X."/>
            <person name="Chaisiri K."/>
            <person name="Xia D."/>
            <person name="Armstrong S.D."/>
            <person name="Fang Y."/>
            <person name="Donnelly M.J."/>
            <person name="Kadowaki T."/>
            <person name="McGarry J.W."/>
            <person name="Darby A.C."/>
            <person name="Makepeace B.L."/>
        </authorList>
    </citation>
    <scope>NUCLEOTIDE SEQUENCE [LARGE SCALE GENOMIC DNA]</scope>
    <source>
        <strain evidence="4">UoL-UT</strain>
    </source>
</reference>
<dbReference type="GO" id="GO:0016787">
    <property type="term" value="F:hydrolase activity"/>
    <property type="evidence" value="ECO:0007669"/>
    <property type="project" value="UniProtKB-KW"/>
</dbReference>
<comment type="similarity">
    <text evidence="1">Belongs to the amidase family.</text>
</comment>
<feature type="non-terminal residue" evidence="4">
    <location>
        <position position="327"/>
    </location>
</feature>
<evidence type="ECO:0000313" key="4">
    <source>
        <dbReference type="EMBL" id="RWS21333.1"/>
    </source>
</evidence>